<keyword evidence="3" id="KW-1185">Reference proteome</keyword>
<dbReference type="PANTHER" id="PTHR31193:SF1">
    <property type="entry name" value="TRANSMEMBRANE PROTEIN 268"/>
    <property type="match status" value="1"/>
</dbReference>
<keyword evidence="1" id="KW-0472">Membrane</keyword>
<evidence type="ECO:0008006" key="4">
    <source>
        <dbReference type="Google" id="ProtNLM"/>
    </source>
</evidence>
<dbReference type="Proteomes" id="UP000287033">
    <property type="component" value="Unassembled WGS sequence"/>
</dbReference>
<feature type="transmembrane region" description="Helical" evidence="1">
    <location>
        <begin position="121"/>
        <end position="142"/>
    </location>
</feature>
<evidence type="ECO:0000313" key="2">
    <source>
        <dbReference type="EMBL" id="GCC31574.1"/>
    </source>
</evidence>
<protein>
    <recommendedName>
        <fullName evidence="4">Transmembrane protein 268</fullName>
    </recommendedName>
</protein>
<accession>A0A401SMD5</accession>
<name>A0A401SMD5_CHIPU</name>
<organism evidence="2 3">
    <name type="scientific">Chiloscyllium punctatum</name>
    <name type="common">Brownbanded bambooshark</name>
    <name type="synonym">Hemiscyllium punctatum</name>
    <dbReference type="NCBI Taxonomy" id="137246"/>
    <lineage>
        <taxon>Eukaryota</taxon>
        <taxon>Metazoa</taxon>
        <taxon>Chordata</taxon>
        <taxon>Craniata</taxon>
        <taxon>Vertebrata</taxon>
        <taxon>Chondrichthyes</taxon>
        <taxon>Elasmobranchii</taxon>
        <taxon>Galeomorphii</taxon>
        <taxon>Galeoidea</taxon>
        <taxon>Orectolobiformes</taxon>
        <taxon>Hemiscylliidae</taxon>
        <taxon>Chiloscyllium</taxon>
    </lineage>
</organism>
<dbReference type="OMA" id="APCPCQF"/>
<keyword evidence="1" id="KW-0812">Transmembrane</keyword>
<gene>
    <name evidence="2" type="ORF">chiPu_0010034</name>
</gene>
<feature type="transmembrane region" description="Helical" evidence="1">
    <location>
        <begin position="92"/>
        <end position="109"/>
    </location>
</feature>
<evidence type="ECO:0000256" key="1">
    <source>
        <dbReference type="SAM" id="Phobius"/>
    </source>
</evidence>
<keyword evidence="1" id="KW-1133">Transmembrane helix</keyword>
<dbReference type="Pfam" id="PF14800">
    <property type="entry name" value="DUF4481"/>
    <property type="match status" value="1"/>
</dbReference>
<reference evidence="2 3" key="1">
    <citation type="journal article" date="2018" name="Nat. Ecol. Evol.">
        <title>Shark genomes provide insights into elasmobranch evolution and the origin of vertebrates.</title>
        <authorList>
            <person name="Hara Y"/>
            <person name="Yamaguchi K"/>
            <person name="Onimaru K"/>
            <person name="Kadota M"/>
            <person name="Koyanagi M"/>
            <person name="Keeley SD"/>
            <person name="Tatsumi K"/>
            <person name="Tanaka K"/>
            <person name="Motone F"/>
            <person name="Kageyama Y"/>
            <person name="Nozu R"/>
            <person name="Adachi N"/>
            <person name="Nishimura O"/>
            <person name="Nakagawa R"/>
            <person name="Tanegashima C"/>
            <person name="Kiyatake I"/>
            <person name="Matsumoto R"/>
            <person name="Murakumo K"/>
            <person name="Nishida K"/>
            <person name="Terakita A"/>
            <person name="Kuratani S"/>
            <person name="Sato K"/>
            <person name="Hyodo S Kuraku.S."/>
        </authorList>
    </citation>
    <scope>NUCLEOTIDE SEQUENCE [LARGE SCALE GENOMIC DNA]</scope>
</reference>
<comment type="caution">
    <text evidence="2">The sequence shown here is derived from an EMBL/GenBank/DDBJ whole genome shotgun (WGS) entry which is preliminary data.</text>
</comment>
<sequence length="336" mass="38684">MAYGAEHNFHTVSPRYLPAEPDGWLKVPQNGQVILALSRGNCYWSQDFDMDTCARRLEGFGFQISSGTYRKQIASSLKDSAIRRYMFFNSQAFRLVLVTIFYLTAWGNIYSTFHQLSMNSVLFYLLMSLGATVITIIIILILDRYTRKVNINTDMRLTAVNEMLMNHNLLVGVTDTMEGFRSILQLLFVYFNLEKCKEALTTLVEQRKVDIFFQSELRKHLNHLYMIKGHPVTLHEEFQSKVIVISEEQPLLSNSSKVHKSKSTFSEVTNFITKGTSEEIARQLLITYSGVYIRLLVTRQLPPSPVLHQVAQTPAPCLCQFIQHTVLSRKSTYEYH</sequence>
<proteinExistence type="predicted"/>
<evidence type="ECO:0000313" key="3">
    <source>
        <dbReference type="Proteomes" id="UP000287033"/>
    </source>
</evidence>
<dbReference type="AlphaFoldDB" id="A0A401SMD5"/>
<dbReference type="PANTHER" id="PTHR31193">
    <property type="entry name" value="TRANSMEMBRANE PROTEIN C9ORF91"/>
    <property type="match status" value="1"/>
</dbReference>
<dbReference type="EMBL" id="BEZZ01000373">
    <property type="protein sequence ID" value="GCC31574.1"/>
    <property type="molecule type" value="Genomic_DNA"/>
</dbReference>
<dbReference type="InterPro" id="IPR028054">
    <property type="entry name" value="DUF4481"/>
</dbReference>
<dbReference type="OrthoDB" id="8250049at2759"/>